<feature type="domain" description="Duffy-antigen binding" evidence="4">
    <location>
        <begin position="757"/>
        <end position="980"/>
    </location>
</feature>
<dbReference type="Pfam" id="PF22672">
    <property type="entry name" value="DBL_C"/>
    <property type="match status" value="2"/>
</dbReference>
<evidence type="ECO:0000259" key="6">
    <source>
        <dbReference type="Pfam" id="PF22672"/>
    </source>
</evidence>
<dbReference type="Pfam" id="PF18562">
    <property type="entry name" value="CIDR1_gamma"/>
    <property type="match status" value="1"/>
</dbReference>
<keyword evidence="2" id="KW-0812">Transmembrane</keyword>
<feature type="compositionally biased region" description="Pro residues" evidence="1">
    <location>
        <begin position="1533"/>
        <end position="1549"/>
    </location>
</feature>
<feature type="domain" description="Cysteine-rich interdomain region 1 gamma" evidence="5">
    <location>
        <begin position="1238"/>
        <end position="1287"/>
    </location>
</feature>
<dbReference type="FunFam" id="1.20.58.1930:FF:000001">
    <property type="entry name" value="Erythrocyte membrane protein 1, PfEMP1"/>
    <property type="match status" value="1"/>
</dbReference>
<feature type="compositionally biased region" description="Polar residues" evidence="1">
    <location>
        <begin position="738"/>
        <end position="753"/>
    </location>
</feature>
<feature type="region of interest" description="Disordered" evidence="1">
    <location>
        <begin position="1440"/>
        <end position="1549"/>
    </location>
</feature>
<feature type="region of interest" description="Disordered" evidence="1">
    <location>
        <begin position="779"/>
        <end position="804"/>
    </location>
</feature>
<dbReference type="VEuPathDB" id="PlasmoDB:PfGA01_040030900"/>
<feature type="domain" description="Duffy-binding-like" evidence="3">
    <location>
        <begin position="443"/>
        <end position="601"/>
    </location>
</feature>
<dbReference type="VEuPathDB" id="PlasmoDB:PfIT_040017000"/>
<name>A0A191VZ04_PLAFA</name>
<feature type="region of interest" description="Disordered" evidence="1">
    <location>
        <begin position="835"/>
        <end position="867"/>
    </location>
</feature>
<dbReference type="InterPro" id="IPR041480">
    <property type="entry name" value="CIDR1_gamma"/>
</dbReference>
<feature type="domain" description="Duffy-binding-like" evidence="6">
    <location>
        <begin position="121"/>
        <end position="281"/>
    </location>
</feature>
<feature type="compositionally biased region" description="Acidic residues" evidence="1">
    <location>
        <begin position="1460"/>
        <end position="1471"/>
    </location>
</feature>
<keyword evidence="2" id="KW-1133">Transmembrane helix</keyword>
<evidence type="ECO:0000256" key="2">
    <source>
        <dbReference type="SAM" id="Phobius"/>
    </source>
</evidence>
<evidence type="ECO:0000256" key="1">
    <source>
        <dbReference type="SAM" id="MobiDB-lite"/>
    </source>
</evidence>
<feature type="non-terminal residue" evidence="7">
    <location>
        <position position="1"/>
    </location>
</feature>
<feature type="compositionally biased region" description="Basic and acidic residues" evidence="1">
    <location>
        <begin position="1483"/>
        <end position="1495"/>
    </location>
</feature>
<dbReference type="Gene3D" id="1.20.58.1930">
    <property type="match status" value="1"/>
</dbReference>
<dbReference type="InterPro" id="IPR008602">
    <property type="entry name" value="Duffy-antigen-binding"/>
</dbReference>
<feature type="compositionally biased region" description="Polar residues" evidence="1">
    <location>
        <begin position="1445"/>
        <end position="1459"/>
    </location>
</feature>
<dbReference type="GO" id="GO:0046789">
    <property type="term" value="F:host cell surface receptor binding"/>
    <property type="evidence" value="ECO:0007669"/>
    <property type="project" value="InterPro"/>
</dbReference>
<dbReference type="InterPro" id="IPR054595">
    <property type="entry name" value="DBL_C"/>
</dbReference>
<dbReference type="InterPro" id="IPR042202">
    <property type="entry name" value="Duffy-ag-bd_sf"/>
</dbReference>
<evidence type="ECO:0000259" key="3">
    <source>
        <dbReference type="Pfam" id="PF03011"/>
    </source>
</evidence>
<dbReference type="FunFam" id="1.20.58.830:FF:000003">
    <property type="entry name" value="Erythrocyte membrane protein 1, PfEMP1"/>
    <property type="match status" value="1"/>
</dbReference>
<feature type="domain" description="Duffy-antigen binding" evidence="4">
    <location>
        <begin position="1"/>
        <end position="117"/>
    </location>
</feature>
<feature type="compositionally biased region" description="Acidic residues" evidence="1">
    <location>
        <begin position="637"/>
        <end position="654"/>
    </location>
</feature>
<dbReference type="EMBL" id="KX154824">
    <property type="protein sequence ID" value="ANJ20944.1"/>
    <property type="molecule type" value="Genomic_DNA"/>
</dbReference>
<dbReference type="Gene3D" id="1.20.58.830">
    <property type="match status" value="3"/>
</dbReference>
<dbReference type="InterPro" id="IPR004258">
    <property type="entry name" value="DBL"/>
</dbReference>
<feature type="region of interest" description="Disordered" evidence="1">
    <location>
        <begin position="726"/>
        <end position="762"/>
    </location>
</feature>
<accession>A0A191VZ04</accession>
<feature type="compositionally biased region" description="Polar residues" evidence="1">
    <location>
        <begin position="666"/>
        <end position="682"/>
    </location>
</feature>
<feature type="compositionally biased region" description="Polar residues" evidence="1">
    <location>
        <begin position="933"/>
        <end position="944"/>
    </location>
</feature>
<reference evidence="7" key="1">
    <citation type="journal article" date="2016" name="EMBO Mol. Med.">
        <title>Plasmodium falciparum var genes expressed in children with severe malaria encode CIDRalpha1 domains.</title>
        <authorList>
            <person name="Jespersen J.S."/>
            <person name="Wang C.W."/>
            <person name="Mkumbaye S.I."/>
            <person name="Minja D.T."/>
            <person name="Petersen B."/>
            <person name="Turner L."/>
            <person name="Petersen J.E."/>
            <person name="Lusingu J.P."/>
            <person name="Theander T.G."/>
            <person name="Lavstsen T."/>
        </authorList>
    </citation>
    <scope>NUCLEOTIDE SEQUENCE</scope>
    <source>
        <strain evidence="7">1702-2</strain>
    </source>
</reference>
<feature type="transmembrane region" description="Helical" evidence="2">
    <location>
        <begin position="1553"/>
        <end position="1579"/>
    </location>
</feature>
<dbReference type="SUPFAM" id="SSF140924">
    <property type="entry name" value="Duffy binding domain-like"/>
    <property type="match status" value="4"/>
</dbReference>
<evidence type="ECO:0000259" key="4">
    <source>
        <dbReference type="Pfam" id="PF05424"/>
    </source>
</evidence>
<feature type="compositionally biased region" description="Basic and acidic residues" evidence="1">
    <location>
        <begin position="546"/>
        <end position="573"/>
    </location>
</feature>
<feature type="non-terminal residue" evidence="7">
    <location>
        <position position="1580"/>
    </location>
</feature>
<feature type="compositionally biased region" description="Polar residues" evidence="1">
    <location>
        <begin position="842"/>
        <end position="852"/>
    </location>
</feature>
<dbReference type="FunFam" id="1.20.58.830:FF:000004">
    <property type="entry name" value="Erythrocyte membrane protein 1, PfEMP1"/>
    <property type="match status" value="1"/>
</dbReference>
<gene>
    <name evidence="7" type="primary">var</name>
</gene>
<dbReference type="Pfam" id="PF03011">
    <property type="entry name" value="PFEMP"/>
    <property type="match status" value="2"/>
</dbReference>
<dbReference type="VEuPathDB" id="PlasmoDB:PfDd2_070035700"/>
<feature type="domain" description="Duffy-binding-like" evidence="6">
    <location>
        <begin position="1043"/>
        <end position="1193"/>
    </location>
</feature>
<feature type="compositionally biased region" description="Basic and acidic residues" evidence="1">
    <location>
        <begin position="594"/>
        <end position="611"/>
    </location>
</feature>
<dbReference type="VEuPathDB" id="PlasmoDB:PfNF135_120005300"/>
<evidence type="ECO:0000259" key="5">
    <source>
        <dbReference type="Pfam" id="PF18562"/>
    </source>
</evidence>
<organism evidence="7">
    <name type="scientific">Plasmodium falciparum</name>
    <name type="common">malaria parasite P. falciparum</name>
    <dbReference type="NCBI Taxonomy" id="5833"/>
    <lineage>
        <taxon>Eukaryota</taxon>
        <taxon>Sar</taxon>
        <taxon>Alveolata</taxon>
        <taxon>Apicomplexa</taxon>
        <taxon>Aconoidasida</taxon>
        <taxon>Haemosporida</taxon>
        <taxon>Plasmodiidae</taxon>
        <taxon>Plasmodium</taxon>
        <taxon>Plasmodium (Laverania)</taxon>
    </lineage>
</organism>
<feature type="region of interest" description="Disordered" evidence="1">
    <location>
        <begin position="926"/>
        <end position="949"/>
    </location>
</feature>
<protein>
    <submittedName>
        <fullName evidence="7">Erythrocyte membrane protein 1</fullName>
    </submittedName>
</protein>
<sequence length="1580" mass="179920">DIIRGKDLFRGYNEKDRNEKEQLQNKLKYIFKNIYAGLKDPEDINYNDPKENYYQLREDWWNANRKEVWKAITCKAEQGDIYSKTTEHDKRTVFYYKCGHVDDDVPTNLDYVPQYLRWFEEWAEDFCRKKKKKVEKLEQQCRGEYDGKKRYCSRNGFDCEKTIRKIELLRMGKQCTKCLFACNPYVHWIDKKKEEFDKQKKKYTSEMQKYTNEAVGSGRQRRAATTSNYDNGYEKKFYDELNKREYGTVDAFLGLLNNEKACTAVDDEEGGKINFKEVNSTSGGTAGSNKTFYRSEYCQPCPLCGVKHDGKKWQPKKVDDKCTRINLYKPRSGAIHTDINFLYSGDRHEDIKKKLNAFCQTQNGTGGVANGNGGSGGKNSDSPLYDPWQCYQFDQLTKEGQEGEDDVDDLEYNNDVENGGGLCILQKTKGEGKVNKQKTFHDFFYYWVAHMLKDSIHWRTKKIKKCLENGKQTKCRNGCKGDCDCFQRWITQKETEWKPIKDHFYNQKNLNVEAGLFKLPPYFVLEGNLEEEFLKKDSTEDSSEDSQSRDEDAKETKRIKDMFDKKKQERDADASNDETILDFLLKEELNDATKCQKDCQEPQKPQQEGDRGGGGGGPGRSDSQEPTPRSEVKPDSEDADGGEEDFEEEDEDEEKQVVVEGDPPAASTTEVTEQGSDNTQQEVKPGPQEPQVVPSATEKSVDVCETVEQALKTSLTDACTLKYGPKAPTSWKCVTPSGKPSDTTRSSGNTTSDKGAICIPPRRRKMYIGPLKTWADKVESPQGATAVSQGDKSPQVDAASSTSTTESSHLLRQAFIQSAAIETFFLWDRYKKEKEKKKKSQDQSGSLLLFQQQDDEEDTLPKPQDELNKGIIPEEFKRQMFYTLGDYRDICVGNTPDGIDTVSASDSGKDKDVESDMQKIKKAIEKILPKNGTPPSSKDPGQTTKPEDWWQQHGPAIWKGMVCALTHTTENPQKLDGAVYKKIFGENNKGTTGTTGTYENNYQYHTVKLEDENSGPEGAKPFTPKTTLKEFISRPPYFRYLEEWGETFCRQMTRMLEKIKGECTEYDRGRRKQKCDGDGFDCKKMCPNKDAFLEDFKCNSCAISCSSYRKWINTKKTEFDKQEKKYENERKGAKSKSDSISDKHFLEKLEKCQSIELFLNSLKNGPCSKTDNGNQRAEDKKIFDVNGDTFRPATDCAPCSLIEVNCKNGSFSGGVNGNTCNGETITEEDIKRINDRNDVVMLVSDDSATGFAGGLEEACQGAGVFEGIRKDVWKCVKLCNSDVCVLETFKEGIHDKKNVLIRTLFKRWLQYFLQDYIKINAKFSHCTNNGEGFACKNKCKDKCKCVEQWIEKKRKEWPKIRDRYLEPYELEESEKVYKVKSFLEDLIPRINLTNDKRKFDELTDFLKAYECKCVDNAGNSEKDVVECLLKKLGEKAKQCKDNHQTCDQSLPQSGENSTPFEDDDEPIEEENQVTQPKICGDVIPKEDVKEEDGCKPAEAPSEESAEEKSSEENEETAVLKPEEGTPSNEEQPVPKPPSPPAPQPTPPYLSHPAVIPALVTSTLAWSVGIGFATFTYFFLK</sequence>
<dbReference type="Gene3D" id="1.20.1310.20">
    <property type="entry name" value="Duffy-antigen binding domain"/>
    <property type="match status" value="2"/>
</dbReference>
<keyword evidence="2" id="KW-0472">Membrane</keyword>
<feature type="compositionally biased region" description="Polar residues" evidence="1">
    <location>
        <begin position="782"/>
        <end position="792"/>
    </location>
</feature>
<dbReference type="GO" id="GO:0016020">
    <property type="term" value="C:membrane"/>
    <property type="evidence" value="ECO:0007669"/>
    <property type="project" value="InterPro"/>
</dbReference>
<evidence type="ECO:0000313" key="7">
    <source>
        <dbReference type="EMBL" id="ANJ20944.1"/>
    </source>
</evidence>
<dbReference type="Pfam" id="PF05424">
    <property type="entry name" value="Duffy_binding"/>
    <property type="match status" value="2"/>
</dbReference>
<proteinExistence type="predicted"/>
<feature type="domain" description="Duffy-binding-like" evidence="3">
    <location>
        <begin position="1304"/>
        <end position="1445"/>
    </location>
</feature>
<feature type="region of interest" description="Disordered" evidence="1">
    <location>
        <begin position="594"/>
        <end position="700"/>
    </location>
</feature>
<feature type="region of interest" description="Disordered" evidence="1">
    <location>
        <begin position="535"/>
        <end position="574"/>
    </location>
</feature>